<dbReference type="EMBL" id="CP022129">
    <property type="protein sequence ID" value="ASF48383.1"/>
    <property type="molecule type" value="Genomic_DNA"/>
</dbReference>
<dbReference type="RefSeq" id="WP_088621252.1">
    <property type="nucleotide sequence ID" value="NZ_CP022129.1"/>
</dbReference>
<sequence>MNTVILSPEAFRLIISSALEAYAVPHGGNHDFAKHIPLETCGAIWGYETEKGDDKFFHIVAVDIETAADRNPGSVASKPESIEIKKGFYERYNPELKYLGDFHSHPWSQGELVGGESLRTAQNVEQRRLYRFSGDPKSKSGDFSSVKFLKKQGFIYTVGLVATIYRMTNIVADPLHGFLDEKSAFRFTYNGKDGAGDNKSFRCWVKAYVFPNTTNTPAPNTEVKLQCTTLGFLP</sequence>
<evidence type="ECO:0008006" key="3">
    <source>
        <dbReference type="Google" id="ProtNLM"/>
    </source>
</evidence>
<dbReference type="KEGG" id="mpsy:CEK71_21250"/>
<organism evidence="1 2">
    <name type="scientific">Methylovulum psychrotolerans</name>
    <dbReference type="NCBI Taxonomy" id="1704499"/>
    <lineage>
        <taxon>Bacteria</taxon>
        <taxon>Pseudomonadati</taxon>
        <taxon>Pseudomonadota</taxon>
        <taxon>Gammaproteobacteria</taxon>
        <taxon>Methylococcales</taxon>
        <taxon>Methylococcaceae</taxon>
        <taxon>Methylovulum</taxon>
    </lineage>
</organism>
<dbReference type="OrthoDB" id="6398785at2"/>
<evidence type="ECO:0000313" key="1">
    <source>
        <dbReference type="EMBL" id="ASF48383.1"/>
    </source>
</evidence>
<dbReference type="AlphaFoldDB" id="A0A1Z4C4C6"/>
<proteinExistence type="predicted"/>
<keyword evidence="2" id="KW-1185">Reference proteome</keyword>
<dbReference type="Gene3D" id="3.40.140.10">
    <property type="entry name" value="Cytidine Deaminase, domain 2"/>
    <property type="match status" value="1"/>
</dbReference>
<dbReference type="Proteomes" id="UP000197019">
    <property type="component" value="Chromosome"/>
</dbReference>
<gene>
    <name evidence="1" type="ORF">CEK71_21250</name>
</gene>
<name>A0A1Z4C4C6_9GAMM</name>
<protein>
    <recommendedName>
        <fullName evidence="3">JAB domain-containing protein</fullName>
    </recommendedName>
</protein>
<accession>A0A1Z4C4C6</accession>
<evidence type="ECO:0000313" key="2">
    <source>
        <dbReference type="Proteomes" id="UP000197019"/>
    </source>
</evidence>
<reference evidence="1 2" key="1">
    <citation type="submission" date="2017-06" db="EMBL/GenBank/DDBJ databases">
        <title>Genome Sequencing of the methanotroph Methylovulum psychrotolerants str. HV10-M2 isolated from a high-altitude environment.</title>
        <authorList>
            <person name="Mateos-Rivera A."/>
        </authorList>
    </citation>
    <scope>NUCLEOTIDE SEQUENCE [LARGE SCALE GENOMIC DNA]</scope>
    <source>
        <strain evidence="1 2">HV10_M2</strain>
    </source>
</reference>